<reference key="1">
    <citation type="submission" date="2010-11" db="EMBL/GenBank/DDBJ databases">
        <title>Complete sequence of Caldicellulosiruptor kronotskyensis 2002.</title>
        <authorList>
            <consortium name="US DOE Joint Genome Institute"/>
            <person name="Lucas S."/>
            <person name="Copeland A."/>
            <person name="Lapidus A."/>
            <person name="Cheng J.-F."/>
            <person name="Bruce D."/>
            <person name="Goodwin L."/>
            <person name="Pitluck S."/>
            <person name="Davenport K."/>
            <person name="Detter J.C."/>
            <person name="Han C."/>
            <person name="Tapia R."/>
            <person name="Land M."/>
            <person name="Hauser L."/>
            <person name="Jeffries C."/>
            <person name="Kyrpides N."/>
            <person name="Ivanova N."/>
            <person name="Mikhailova N."/>
            <person name="Blumer-Schuette S.E."/>
            <person name="Kelly R.M."/>
            <person name="Woyke T."/>
        </authorList>
    </citation>
    <scope>NUCLEOTIDE SEQUENCE</scope>
    <source>
        <strain>2002</strain>
    </source>
</reference>
<accession>E4SGL6</accession>
<organism evidence="2 3">
    <name type="scientific">Caldicellulosiruptor kronotskyensis (strain DSM 18902 / VKM B-2412 / 2002)</name>
    <dbReference type="NCBI Taxonomy" id="632348"/>
    <lineage>
        <taxon>Bacteria</taxon>
        <taxon>Bacillati</taxon>
        <taxon>Bacillota</taxon>
        <taxon>Bacillota incertae sedis</taxon>
        <taxon>Caldicellulosiruptorales</taxon>
        <taxon>Caldicellulosiruptoraceae</taxon>
        <taxon>Caldicellulosiruptor</taxon>
    </lineage>
</organism>
<gene>
    <name evidence="2" type="ordered locus">Calkro_2048</name>
</gene>
<dbReference type="KEGG" id="ckn:Calkro_2048"/>
<dbReference type="PATRIC" id="fig|632348.3.peg.2164"/>
<evidence type="ECO:0000313" key="2">
    <source>
        <dbReference type="EMBL" id="ADQ46891.1"/>
    </source>
</evidence>
<dbReference type="PROSITE" id="PS50112">
    <property type="entry name" value="PAS"/>
    <property type="match status" value="1"/>
</dbReference>
<dbReference type="AlphaFoldDB" id="E4SGL6"/>
<protein>
    <recommendedName>
        <fullName evidence="1">PAS domain-containing protein</fullName>
    </recommendedName>
</protein>
<name>E4SGL6_CALK2</name>
<evidence type="ECO:0000313" key="3">
    <source>
        <dbReference type="Proteomes" id="UP000006835"/>
    </source>
</evidence>
<dbReference type="Pfam" id="PF00989">
    <property type="entry name" value="PAS"/>
    <property type="match status" value="1"/>
</dbReference>
<dbReference type="CDD" id="cd00130">
    <property type="entry name" value="PAS"/>
    <property type="match status" value="1"/>
</dbReference>
<proteinExistence type="predicted"/>
<dbReference type="GO" id="GO:0006355">
    <property type="term" value="P:regulation of DNA-templated transcription"/>
    <property type="evidence" value="ECO:0007669"/>
    <property type="project" value="InterPro"/>
</dbReference>
<evidence type="ECO:0000259" key="1">
    <source>
        <dbReference type="PROSITE" id="PS50112"/>
    </source>
</evidence>
<dbReference type="SUPFAM" id="SSF55785">
    <property type="entry name" value="PYP-like sensor domain (PAS domain)"/>
    <property type="match status" value="1"/>
</dbReference>
<dbReference type="Proteomes" id="UP000006835">
    <property type="component" value="Chromosome"/>
</dbReference>
<dbReference type="RefSeq" id="WP_013430965.1">
    <property type="nucleotide sequence ID" value="NC_014720.1"/>
</dbReference>
<dbReference type="InterPro" id="IPR035965">
    <property type="entry name" value="PAS-like_dom_sf"/>
</dbReference>
<dbReference type="EMBL" id="CP002330">
    <property type="protein sequence ID" value="ADQ46891.1"/>
    <property type="molecule type" value="Genomic_DNA"/>
</dbReference>
<dbReference type="InterPro" id="IPR000014">
    <property type="entry name" value="PAS"/>
</dbReference>
<feature type="domain" description="PAS" evidence="1">
    <location>
        <begin position="36"/>
        <end position="82"/>
    </location>
</feature>
<sequence length="115" mass="13887">MNVEKKRGKELIENNKVKFFVENLKDYFGNMNEYVVVVWDEEGVILEYKENGEKLLGYFPDQIEGKKWLDVLIDDREREEMEWVCRKLESINFKVKLIFRRHQCGKINLGAFFVF</sequence>
<dbReference type="InterPro" id="IPR013767">
    <property type="entry name" value="PAS_fold"/>
</dbReference>
<dbReference type="Gene3D" id="3.30.450.20">
    <property type="entry name" value="PAS domain"/>
    <property type="match status" value="1"/>
</dbReference>
<keyword evidence="3" id="KW-1185">Reference proteome</keyword>
<dbReference type="NCBIfam" id="TIGR00229">
    <property type="entry name" value="sensory_box"/>
    <property type="match status" value="1"/>
</dbReference>
<reference evidence="2 3" key="2">
    <citation type="journal article" date="2011" name="J. Bacteriol.">
        <title>Complete genome sequences for the anaerobic, extremely thermophilic plant biomass-degrading bacteria Caldicellulosiruptor hydrothermalis, Caldicellulosiruptor kristjanssonii, Caldicellulosiruptor kronotskyensis, Caldicellulosiruptor owensenis, and Caldicellulosiruptor lactoaceticus.</title>
        <authorList>
            <person name="Blumer-Schuette S.E."/>
            <person name="Ozdemir I."/>
            <person name="Mistry D."/>
            <person name="Lucas S."/>
            <person name="Lapidus A."/>
            <person name="Cheng J.F."/>
            <person name="Goodwin L.A."/>
            <person name="Pitluck S."/>
            <person name="Land M.L."/>
            <person name="Hauser L.J."/>
            <person name="Woyke T."/>
            <person name="Mikhailova N."/>
            <person name="Pati A."/>
            <person name="Kyrpides N.C."/>
            <person name="Ivanova N."/>
            <person name="Detter J.C."/>
            <person name="Walston-Davenport K."/>
            <person name="Han S."/>
            <person name="Adams M.W."/>
            <person name="Kelly R.M."/>
        </authorList>
    </citation>
    <scope>NUCLEOTIDE SEQUENCE [LARGE SCALE GENOMIC DNA]</scope>
    <source>
        <strain evidence="3">DSM 18902 / VKM B-2412 / 2002</strain>
    </source>
</reference>
<dbReference type="HOGENOM" id="CLU_2104481_0_0_9"/>